<feature type="domain" description="Acyl-CoA thioesterase-like N-terminal HotDog" evidence="1">
    <location>
        <begin position="31"/>
        <end position="116"/>
    </location>
</feature>
<reference evidence="3 4" key="1">
    <citation type="submission" date="2019-06" db="EMBL/GenBank/DDBJ databases">
        <title>Rhodococcus spaelei sp. nov., isolated from a cave.</title>
        <authorList>
            <person name="Lee S.D."/>
        </authorList>
    </citation>
    <scope>NUCLEOTIDE SEQUENCE [LARGE SCALE GENOMIC DNA]</scope>
    <source>
        <strain evidence="3 4">C9-5</strain>
    </source>
</reference>
<evidence type="ECO:0000313" key="4">
    <source>
        <dbReference type="Proteomes" id="UP000316256"/>
    </source>
</evidence>
<dbReference type="SUPFAM" id="SSF54637">
    <property type="entry name" value="Thioesterase/thiol ester dehydrase-isomerase"/>
    <property type="match status" value="1"/>
</dbReference>
<dbReference type="Gene3D" id="2.40.160.210">
    <property type="entry name" value="Acyl-CoA thioesterase, double hotdog domain"/>
    <property type="match status" value="1"/>
</dbReference>
<protein>
    <submittedName>
        <fullName evidence="3">Thioesterase family protein</fullName>
    </submittedName>
</protein>
<dbReference type="InterPro" id="IPR049449">
    <property type="entry name" value="TesB_ACOT8-like_N"/>
</dbReference>
<evidence type="ECO:0000259" key="1">
    <source>
        <dbReference type="Pfam" id="PF13622"/>
    </source>
</evidence>
<dbReference type="Proteomes" id="UP000316256">
    <property type="component" value="Unassembled WGS sequence"/>
</dbReference>
<comment type="caution">
    <text evidence="3">The sequence shown here is derived from an EMBL/GenBank/DDBJ whole genome shotgun (WGS) entry which is preliminary data.</text>
</comment>
<name>A0A541B7U9_9NOCA</name>
<dbReference type="InterPro" id="IPR029069">
    <property type="entry name" value="HotDog_dom_sf"/>
</dbReference>
<dbReference type="OrthoDB" id="1413770at2"/>
<proteinExistence type="predicted"/>
<dbReference type="AlphaFoldDB" id="A0A541B7U9"/>
<evidence type="ECO:0000259" key="2">
    <source>
        <dbReference type="Pfam" id="PF20789"/>
    </source>
</evidence>
<dbReference type="InterPro" id="IPR042171">
    <property type="entry name" value="Acyl-CoA_hotdog"/>
</dbReference>
<evidence type="ECO:0000313" key="3">
    <source>
        <dbReference type="EMBL" id="TQF68396.1"/>
    </source>
</evidence>
<dbReference type="Pfam" id="PF20789">
    <property type="entry name" value="4HBT_3C"/>
    <property type="match status" value="1"/>
</dbReference>
<keyword evidence="4" id="KW-1185">Reference proteome</keyword>
<dbReference type="RefSeq" id="WP_142100654.1">
    <property type="nucleotide sequence ID" value="NZ_VIGH01000006.1"/>
</dbReference>
<dbReference type="EMBL" id="VIGH01000006">
    <property type="protein sequence ID" value="TQF68396.1"/>
    <property type="molecule type" value="Genomic_DNA"/>
</dbReference>
<accession>A0A541B7U9</accession>
<feature type="domain" description="Acyl-CoA thioesterase-like C-terminal" evidence="2">
    <location>
        <begin position="141"/>
        <end position="266"/>
    </location>
</feature>
<dbReference type="InterPro" id="IPR049450">
    <property type="entry name" value="ACOT8-like_C"/>
</dbReference>
<sequence>MTSHEAFYLPLPQAVDGQERFMPTGSTVSLWGDTMQHGSPPSALLVRALENCAPREGTRLTRVVVEILGPVPLTEIRIRSWVDRPGRSIELVCAELLAASPDGSYRPVAKASGWRMATEDTTAVERAFDPDMARQPDGPVTGLDWEIGPGYLDAVEFRWISSPGTDETGRTWIRSRVPLVDGETMTPMQNLFAVADVANGVGAKLDITKWTFLNTDLTVHVHRVPEGDWIGVAAETSTGPDGVGMCAGILYDEKGPVGRSLQTVLIRSR</sequence>
<gene>
    <name evidence="3" type="ORF">FK531_15040</name>
</gene>
<organism evidence="3 4">
    <name type="scientific">Rhodococcus spelaei</name>
    <dbReference type="NCBI Taxonomy" id="2546320"/>
    <lineage>
        <taxon>Bacteria</taxon>
        <taxon>Bacillati</taxon>
        <taxon>Actinomycetota</taxon>
        <taxon>Actinomycetes</taxon>
        <taxon>Mycobacteriales</taxon>
        <taxon>Nocardiaceae</taxon>
        <taxon>Rhodococcus</taxon>
    </lineage>
</organism>
<dbReference type="Pfam" id="PF13622">
    <property type="entry name" value="4HBT_3"/>
    <property type="match status" value="1"/>
</dbReference>